<feature type="domain" description="S1 motif" evidence="10">
    <location>
        <begin position="392"/>
        <end position="458"/>
    </location>
</feature>
<feature type="binding site" evidence="8">
    <location>
        <position position="224"/>
    </location>
    <ligand>
        <name>isopentenyl diphosphate</name>
        <dbReference type="ChEBI" id="CHEBI:128769"/>
    </ligand>
</feature>
<accession>A0A9D1K0P4</accession>
<feature type="binding site" evidence="8">
    <location>
        <position position="194"/>
    </location>
    <ligand>
        <name>[4Fe-4S] cluster</name>
        <dbReference type="ChEBI" id="CHEBI:49883"/>
    </ligand>
</feature>
<evidence type="ECO:0000313" key="12">
    <source>
        <dbReference type="EMBL" id="HIS76268.1"/>
    </source>
</evidence>
<dbReference type="InterPro" id="IPR002792">
    <property type="entry name" value="TRAM_dom"/>
</dbReference>
<evidence type="ECO:0000256" key="3">
    <source>
        <dbReference type="ARBA" id="ARBA00022723"/>
    </source>
</evidence>
<feature type="binding site" evidence="8">
    <location>
        <position position="223"/>
    </location>
    <ligand>
        <name>(2E)-4-hydroxy-3-methylbut-2-enyl diphosphate</name>
        <dbReference type="ChEBI" id="CHEBI:128753"/>
    </ligand>
</feature>
<dbReference type="PRINTS" id="PR00681">
    <property type="entry name" value="RIBOSOMALS1"/>
</dbReference>
<dbReference type="NCBIfam" id="NF005208">
    <property type="entry name" value="PRK06676.1"/>
    <property type="match status" value="1"/>
</dbReference>
<protein>
    <recommendedName>
        <fullName evidence="8">4-hydroxy-3-methylbut-2-enyl diphosphate reductase</fullName>
        <shortName evidence="8">HMBPP reductase</shortName>
        <ecNumber evidence="8">1.17.7.4</ecNumber>
    </recommendedName>
</protein>
<comment type="catalytic activity">
    <reaction evidence="8">
        <text>isopentenyl diphosphate + 2 oxidized [2Fe-2S]-[ferredoxin] + H2O = (2E)-4-hydroxy-3-methylbut-2-enyl diphosphate + 2 reduced [2Fe-2S]-[ferredoxin] + 2 H(+)</text>
        <dbReference type="Rhea" id="RHEA:24488"/>
        <dbReference type="Rhea" id="RHEA-COMP:10000"/>
        <dbReference type="Rhea" id="RHEA-COMP:10001"/>
        <dbReference type="ChEBI" id="CHEBI:15377"/>
        <dbReference type="ChEBI" id="CHEBI:15378"/>
        <dbReference type="ChEBI" id="CHEBI:33737"/>
        <dbReference type="ChEBI" id="CHEBI:33738"/>
        <dbReference type="ChEBI" id="CHEBI:128753"/>
        <dbReference type="ChEBI" id="CHEBI:128769"/>
        <dbReference type="EC" id="1.17.7.4"/>
    </reaction>
</comment>
<comment type="pathway">
    <text evidence="8">Isoprenoid biosynthesis; dimethylallyl diphosphate biosynthesis; dimethylallyl diphosphate from (2E)-4-hydroxy-3-methylbutenyl diphosphate: step 1/1.</text>
</comment>
<keyword evidence="5 8" id="KW-0408">Iron</keyword>
<dbReference type="SMART" id="SM00316">
    <property type="entry name" value="S1"/>
    <property type="match status" value="4"/>
</dbReference>
<keyword evidence="2 8" id="KW-0004">4Fe-4S</keyword>
<keyword evidence="3 8" id="KW-0479">Metal-binding</keyword>
<dbReference type="InterPro" id="IPR003029">
    <property type="entry name" value="S1_domain"/>
</dbReference>
<dbReference type="GO" id="GO:0003735">
    <property type="term" value="F:structural constituent of ribosome"/>
    <property type="evidence" value="ECO:0007669"/>
    <property type="project" value="TreeGrafter"/>
</dbReference>
<feature type="binding site" evidence="8">
    <location>
        <position position="224"/>
    </location>
    <ligand>
        <name>(2E)-4-hydroxy-3-methylbut-2-enyl diphosphate</name>
        <dbReference type="ChEBI" id="CHEBI:128753"/>
    </ligand>
</feature>
<feature type="binding site" evidence="8">
    <location>
        <position position="122"/>
    </location>
    <ligand>
        <name>(2E)-4-hydroxy-3-methylbut-2-enyl diphosphate</name>
        <dbReference type="ChEBI" id="CHEBI:128753"/>
    </ligand>
</feature>
<evidence type="ECO:0000259" key="10">
    <source>
        <dbReference type="PROSITE" id="PS50126"/>
    </source>
</evidence>
<feature type="binding site" evidence="8">
    <location>
        <position position="122"/>
    </location>
    <ligand>
        <name>isopentenyl diphosphate</name>
        <dbReference type="ChEBI" id="CHEBI:128769"/>
    </ligand>
</feature>
<name>A0A9D1K0P4_9FIRM</name>
<dbReference type="Pfam" id="PF02401">
    <property type="entry name" value="LYTB"/>
    <property type="match status" value="1"/>
</dbReference>
<dbReference type="CDD" id="cd05688">
    <property type="entry name" value="S1_RPS1_repeat_ec3"/>
    <property type="match status" value="1"/>
</dbReference>
<dbReference type="GO" id="GO:0005840">
    <property type="term" value="C:ribosome"/>
    <property type="evidence" value="ECO:0007669"/>
    <property type="project" value="UniProtKB-KW"/>
</dbReference>
<dbReference type="EC" id="1.17.7.4" evidence="8"/>
<dbReference type="GO" id="GO:0005737">
    <property type="term" value="C:cytoplasm"/>
    <property type="evidence" value="ECO:0007669"/>
    <property type="project" value="UniProtKB-ARBA"/>
</dbReference>
<evidence type="ECO:0000256" key="2">
    <source>
        <dbReference type="ARBA" id="ARBA00022485"/>
    </source>
</evidence>
<feature type="binding site" evidence="8">
    <location>
        <position position="94"/>
    </location>
    <ligand>
        <name>[4Fe-4S] cluster</name>
        <dbReference type="ChEBI" id="CHEBI:49883"/>
    </ligand>
</feature>
<evidence type="ECO:0000256" key="8">
    <source>
        <dbReference type="HAMAP-Rule" id="MF_00191"/>
    </source>
</evidence>
<feature type="binding site" evidence="8">
    <location>
        <position position="265"/>
    </location>
    <ligand>
        <name>isopentenyl diphosphate</name>
        <dbReference type="ChEBI" id="CHEBI:128769"/>
    </ligand>
</feature>
<comment type="caution">
    <text evidence="12">The sequence shown here is derived from an EMBL/GenBank/DDBJ whole genome shotgun (WGS) entry which is preliminary data.</text>
</comment>
<feature type="binding site" evidence="8">
    <location>
        <position position="122"/>
    </location>
    <ligand>
        <name>dimethylallyl diphosphate</name>
        <dbReference type="ChEBI" id="CHEBI:57623"/>
    </ligand>
</feature>
<dbReference type="PROSITE" id="PS50126">
    <property type="entry name" value="S1"/>
    <property type="match status" value="4"/>
</dbReference>
<feature type="region of interest" description="Disordered" evidence="9">
    <location>
        <begin position="639"/>
        <end position="665"/>
    </location>
</feature>
<dbReference type="Gene3D" id="2.40.50.140">
    <property type="entry name" value="Nucleic acid-binding proteins"/>
    <property type="match status" value="4"/>
</dbReference>
<dbReference type="GO" id="GO:0003729">
    <property type="term" value="F:mRNA binding"/>
    <property type="evidence" value="ECO:0007669"/>
    <property type="project" value="TreeGrafter"/>
</dbReference>
<feature type="binding site" evidence="8">
    <location>
        <position position="222"/>
    </location>
    <ligand>
        <name>(2E)-4-hydroxy-3-methylbut-2-enyl diphosphate</name>
        <dbReference type="ChEBI" id="CHEBI:128753"/>
    </ligand>
</feature>
<comment type="catalytic activity">
    <reaction evidence="8">
        <text>dimethylallyl diphosphate + 2 oxidized [2Fe-2S]-[ferredoxin] + H2O = (2E)-4-hydroxy-3-methylbut-2-enyl diphosphate + 2 reduced [2Fe-2S]-[ferredoxin] + 2 H(+)</text>
        <dbReference type="Rhea" id="RHEA:24825"/>
        <dbReference type="Rhea" id="RHEA-COMP:10000"/>
        <dbReference type="Rhea" id="RHEA-COMP:10001"/>
        <dbReference type="ChEBI" id="CHEBI:15377"/>
        <dbReference type="ChEBI" id="CHEBI:15378"/>
        <dbReference type="ChEBI" id="CHEBI:33737"/>
        <dbReference type="ChEBI" id="CHEBI:33738"/>
        <dbReference type="ChEBI" id="CHEBI:57623"/>
        <dbReference type="ChEBI" id="CHEBI:128753"/>
        <dbReference type="EC" id="1.17.7.4"/>
    </reaction>
</comment>
<feature type="binding site" evidence="8">
    <location>
        <position position="74"/>
    </location>
    <ligand>
        <name>isopentenyl diphosphate</name>
        <dbReference type="ChEBI" id="CHEBI:128769"/>
    </ligand>
</feature>
<feature type="binding site" evidence="8">
    <location>
        <position position="222"/>
    </location>
    <ligand>
        <name>dimethylallyl diphosphate</name>
        <dbReference type="ChEBI" id="CHEBI:57623"/>
    </ligand>
</feature>
<feature type="binding site" evidence="8">
    <location>
        <position position="74"/>
    </location>
    <ligand>
        <name>(2E)-4-hydroxy-3-methylbut-2-enyl diphosphate</name>
        <dbReference type="ChEBI" id="CHEBI:128753"/>
    </ligand>
</feature>
<dbReference type="GO" id="GO:0050992">
    <property type="term" value="P:dimethylallyl diphosphate biosynthetic process"/>
    <property type="evidence" value="ECO:0007669"/>
    <property type="project" value="UniProtKB-UniRule"/>
</dbReference>
<feature type="binding site" evidence="8">
    <location>
        <position position="265"/>
    </location>
    <ligand>
        <name>(2E)-4-hydroxy-3-methylbut-2-enyl diphosphate</name>
        <dbReference type="ChEBI" id="CHEBI:128753"/>
    </ligand>
</feature>
<comment type="function">
    <text evidence="8">Catalyzes the conversion of 1-hydroxy-2-methyl-2-(E)-butenyl 4-diphosphate (HMBPP) into a mixture of isopentenyl diphosphate (IPP) and dimethylallyl diphosphate (DMAPP). Acts in the terminal step of the DOXP/MEP pathway for isoprenoid precursor biosynthesis.</text>
</comment>
<keyword evidence="8 12" id="KW-0560">Oxidoreductase</keyword>
<dbReference type="Gene3D" id="3.40.50.11270">
    <property type="match status" value="1"/>
</dbReference>
<gene>
    <name evidence="8" type="primary">ispH</name>
    <name evidence="12" type="ORF">IAB51_05580</name>
</gene>
<feature type="domain" description="TRAM" evidence="11">
    <location>
        <begin position="521"/>
        <end position="585"/>
    </location>
</feature>
<organism evidence="12 13">
    <name type="scientific">Candidatus Merdivicinus excrementipullorum</name>
    <dbReference type="NCBI Taxonomy" id="2840867"/>
    <lineage>
        <taxon>Bacteria</taxon>
        <taxon>Bacillati</taxon>
        <taxon>Bacillota</taxon>
        <taxon>Clostridia</taxon>
        <taxon>Eubacteriales</taxon>
        <taxon>Oscillospiraceae</taxon>
        <taxon>Oscillospiraceae incertae sedis</taxon>
        <taxon>Candidatus Merdivicinus</taxon>
    </lineage>
</organism>
<dbReference type="InterPro" id="IPR003451">
    <property type="entry name" value="LytB/IspH"/>
</dbReference>
<feature type="binding site" evidence="8">
    <location>
        <position position="13"/>
    </location>
    <ligand>
        <name>[4Fe-4S] cluster</name>
        <dbReference type="ChEBI" id="CHEBI:49883"/>
    </ligand>
</feature>
<dbReference type="PANTHER" id="PTHR10724:SF7">
    <property type="entry name" value="SMALL RIBOSOMAL SUBUNIT PROTEIN BS1C"/>
    <property type="match status" value="1"/>
</dbReference>
<dbReference type="InterPro" id="IPR050437">
    <property type="entry name" value="Ribos_protein_bS1-like"/>
</dbReference>
<reference evidence="12" key="2">
    <citation type="journal article" date="2021" name="PeerJ">
        <title>Extensive microbial diversity within the chicken gut microbiome revealed by metagenomics and culture.</title>
        <authorList>
            <person name="Gilroy R."/>
            <person name="Ravi A."/>
            <person name="Getino M."/>
            <person name="Pursley I."/>
            <person name="Horton D.L."/>
            <person name="Alikhan N.F."/>
            <person name="Baker D."/>
            <person name="Gharbi K."/>
            <person name="Hall N."/>
            <person name="Watson M."/>
            <person name="Adriaenssens E.M."/>
            <person name="Foster-Nyarko E."/>
            <person name="Jarju S."/>
            <person name="Secka A."/>
            <person name="Antonio M."/>
            <person name="Oren A."/>
            <person name="Chaudhuri R.R."/>
            <person name="La Ragione R."/>
            <person name="Hildebrand F."/>
            <person name="Pallen M.J."/>
        </authorList>
    </citation>
    <scope>NUCLEOTIDE SEQUENCE</scope>
    <source>
        <strain evidence="12">CHK199-13235</strain>
    </source>
</reference>
<feature type="binding site" evidence="8">
    <location>
        <position position="41"/>
    </location>
    <ligand>
        <name>(2E)-4-hydroxy-3-methylbut-2-enyl diphosphate</name>
        <dbReference type="ChEBI" id="CHEBI:128753"/>
    </ligand>
</feature>
<dbReference type="GO" id="GO:0051539">
    <property type="term" value="F:4 iron, 4 sulfur cluster binding"/>
    <property type="evidence" value="ECO:0007669"/>
    <property type="project" value="UniProtKB-UniRule"/>
</dbReference>
<evidence type="ECO:0000256" key="7">
    <source>
        <dbReference type="ARBA" id="ARBA00023274"/>
    </source>
</evidence>
<keyword evidence="4 12" id="KW-0689">Ribosomal protein</keyword>
<comment type="cofactor">
    <cofactor evidence="8">
        <name>[4Fe-4S] cluster</name>
        <dbReference type="ChEBI" id="CHEBI:49883"/>
    </cofactor>
    <text evidence="8">Binds 1 [4Fe-4S] cluster per subunit.</text>
</comment>
<sequence length="665" mass="73252">MAEITLAKTAGFCFGVKRAVDKAFELARSGVDAVTLGPIIHNPQVVERLAKMGVPPVDSPDQAAPGQTVLIRSHGVPKKVYNLLKNNPVVDCTCPFVAKIHRIVEEESAAGRAILVAGDPGHPEVQGIMGFSSSPVYTFRTEQELQNILNVLHENGGKPISVVAQTTFHEILWRKFQQFIENHYTNAKIFDTICSATTMRQKEAVELAQQSDYMVVVGGKSSSNTLKLYEICSRFCETALVETKSELDKSQIFRHNRIGVTAGASTPADIIKEVQTTMTEILENHDEELNFAELLEQSLNEKLYTGKRVKGIVTNVAPNELHVDVGAKQAGIVPASEISDEAVNLMEMFHKDDEIDLIVLKVNDQEGIVTLSKKRCDAEAGYDAIREAYENGTVLEGTVTEVVKGGILVTTNGIKVFIPASMTSDRKVEDLNTLLKKDVRFKVIEINDRRRRAVGSIRAVLADEKKAKQEEFWANVEIGKVYHGEVKSLTSYGAFVDLGGVDGMIHITELSWTRIKSPEEVVKVGDMVEVYIKDIDTEKKKISLGYKKAEDNPWEIFKRDYQIGDVAEVKIVSITSFGAFAQIIPGVDGLIHISQIANERIAKVSDKLAVGDVVKAKIIDIDFDKKKVSLSIREVLDEEPAEEAAEEEAPDYAADLEGVDGVTVE</sequence>
<dbReference type="NCBIfam" id="NF000907">
    <property type="entry name" value="PRK00087.1"/>
    <property type="match status" value="1"/>
</dbReference>
<dbReference type="GO" id="GO:0016114">
    <property type="term" value="P:terpenoid biosynthetic process"/>
    <property type="evidence" value="ECO:0007669"/>
    <property type="project" value="UniProtKB-UniRule"/>
</dbReference>
<feature type="binding site" evidence="8">
    <location>
        <position position="41"/>
    </location>
    <ligand>
        <name>dimethylallyl diphosphate</name>
        <dbReference type="ChEBI" id="CHEBI:57623"/>
    </ligand>
</feature>
<dbReference type="HAMAP" id="MF_00191">
    <property type="entry name" value="IspH"/>
    <property type="match status" value="1"/>
</dbReference>
<feature type="binding site" evidence="8">
    <location>
        <position position="222"/>
    </location>
    <ligand>
        <name>isopentenyl diphosphate</name>
        <dbReference type="ChEBI" id="CHEBI:128769"/>
    </ligand>
</feature>
<feature type="active site" description="Proton donor" evidence="8">
    <location>
        <position position="124"/>
    </location>
</feature>
<comment type="similarity">
    <text evidence="1">Belongs to the bacterial ribosomal protein bS1 family.</text>
</comment>
<dbReference type="SUPFAM" id="SSF50249">
    <property type="entry name" value="Nucleic acid-binding proteins"/>
    <property type="match status" value="4"/>
</dbReference>
<proteinExistence type="inferred from homology"/>
<keyword evidence="8" id="KW-0414">Isoprene biosynthesis</keyword>
<evidence type="ECO:0000256" key="1">
    <source>
        <dbReference type="ARBA" id="ARBA00006767"/>
    </source>
</evidence>
<dbReference type="GO" id="GO:0046872">
    <property type="term" value="F:metal ion binding"/>
    <property type="evidence" value="ECO:0007669"/>
    <property type="project" value="UniProtKB-KW"/>
</dbReference>
<feature type="binding site" evidence="8">
    <location>
        <position position="74"/>
    </location>
    <ligand>
        <name>dimethylallyl diphosphate</name>
        <dbReference type="ChEBI" id="CHEBI:57623"/>
    </ligand>
</feature>
<feature type="binding site" evidence="8">
    <location>
        <position position="223"/>
    </location>
    <ligand>
        <name>dimethylallyl diphosphate</name>
        <dbReference type="ChEBI" id="CHEBI:57623"/>
    </ligand>
</feature>
<dbReference type="InterPro" id="IPR012340">
    <property type="entry name" value="NA-bd_OB-fold"/>
</dbReference>
<feature type="binding site" evidence="8">
    <location>
        <position position="166"/>
    </location>
    <ligand>
        <name>(2E)-4-hydroxy-3-methylbut-2-enyl diphosphate</name>
        <dbReference type="ChEBI" id="CHEBI:128753"/>
    </ligand>
</feature>
<evidence type="ECO:0000256" key="6">
    <source>
        <dbReference type="ARBA" id="ARBA00023014"/>
    </source>
</evidence>
<dbReference type="CDD" id="cd04465">
    <property type="entry name" value="S1_RPS1_repeat_ec2_hs2"/>
    <property type="match status" value="1"/>
</dbReference>
<dbReference type="GO" id="GO:0019288">
    <property type="term" value="P:isopentenyl diphosphate biosynthetic process, methylerythritol 4-phosphate pathway"/>
    <property type="evidence" value="ECO:0007669"/>
    <property type="project" value="UniProtKB-UniRule"/>
</dbReference>
<feature type="domain" description="S1 motif" evidence="10">
    <location>
        <begin position="479"/>
        <end position="547"/>
    </location>
</feature>
<feature type="binding site" evidence="8">
    <location>
        <position position="224"/>
    </location>
    <ligand>
        <name>dimethylallyl diphosphate</name>
        <dbReference type="ChEBI" id="CHEBI:57623"/>
    </ligand>
</feature>
<feature type="binding site" evidence="8">
    <location>
        <position position="265"/>
    </location>
    <ligand>
        <name>dimethylallyl diphosphate</name>
        <dbReference type="ChEBI" id="CHEBI:57623"/>
    </ligand>
</feature>
<evidence type="ECO:0000256" key="9">
    <source>
        <dbReference type="SAM" id="MobiDB-lite"/>
    </source>
</evidence>
<evidence type="ECO:0000259" key="11">
    <source>
        <dbReference type="PROSITE" id="PS50926"/>
    </source>
</evidence>
<feature type="binding site" evidence="8">
    <location>
        <position position="223"/>
    </location>
    <ligand>
        <name>isopentenyl diphosphate</name>
        <dbReference type="ChEBI" id="CHEBI:128769"/>
    </ligand>
</feature>
<evidence type="ECO:0000256" key="5">
    <source>
        <dbReference type="ARBA" id="ARBA00023004"/>
    </source>
</evidence>
<dbReference type="Gene3D" id="3.40.1010.20">
    <property type="entry name" value="4-hydroxy-3-methylbut-2-enyl diphosphate reductase, catalytic domain"/>
    <property type="match status" value="2"/>
</dbReference>
<dbReference type="Proteomes" id="UP000824002">
    <property type="component" value="Unassembled WGS sequence"/>
</dbReference>
<evidence type="ECO:0000256" key="4">
    <source>
        <dbReference type="ARBA" id="ARBA00022980"/>
    </source>
</evidence>
<dbReference type="AlphaFoldDB" id="A0A9D1K0P4"/>
<feature type="compositionally biased region" description="Acidic residues" evidence="9">
    <location>
        <begin position="639"/>
        <end position="650"/>
    </location>
</feature>
<dbReference type="Pfam" id="PF00575">
    <property type="entry name" value="S1"/>
    <property type="match status" value="4"/>
</dbReference>
<dbReference type="CDD" id="cd05687">
    <property type="entry name" value="S1_RPS1_repeat_ec1_hs1"/>
    <property type="match status" value="1"/>
</dbReference>
<dbReference type="PANTHER" id="PTHR10724">
    <property type="entry name" value="30S RIBOSOMAL PROTEIN S1"/>
    <property type="match status" value="1"/>
</dbReference>
<evidence type="ECO:0000313" key="13">
    <source>
        <dbReference type="Proteomes" id="UP000824002"/>
    </source>
</evidence>
<dbReference type="NCBIfam" id="TIGR00216">
    <property type="entry name" value="ispH_lytB"/>
    <property type="match status" value="1"/>
</dbReference>
<keyword evidence="6 8" id="KW-0411">Iron-sulfur</keyword>
<feature type="domain" description="S1 motif" evidence="10">
    <location>
        <begin position="564"/>
        <end position="633"/>
    </location>
</feature>
<keyword evidence="7" id="KW-0687">Ribonucleoprotein</keyword>
<dbReference type="InterPro" id="IPR035104">
    <property type="entry name" value="Ribosomal_protein_S1-like"/>
</dbReference>
<reference evidence="12" key="1">
    <citation type="submission" date="2020-10" db="EMBL/GenBank/DDBJ databases">
        <authorList>
            <person name="Gilroy R."/>
        </authorList>
    </citation>
    <scope>NUCLEOTIDE SEQUENCE</scope>
    <source>
        <strain evidence="12">CHK199-13235</strain>
    </source>
</reference>
<dbReference type="EMBL" id="DVJP01000039">
    <property type="protein sequence ID" value="HIS76268.1"/>
    <property type="molecule type" value="Genomic_DNA"/>
</dbReference>
<dbReference type="CDD" id="cd13944">
    <property type="entry name" value="lytB_ispH"/>
    <property type="match status" value="1"/>
</dbReference>
<comment type="similarity">
    <text evidence="8">Belongs to the IspH family.</text>
</comment>
<dbReference type="FunFam" id="2.40.50.140:FF:000051">
    <property type="entry name" value="RNA-binding transcriptional accessory protein"/>
    <property type="match status" value="1"/>
</dbReference>
<feature type="domain" description="S1 motif" evidence="10">
    <location>
        <begin position="306"/>
        <end position="374"/>
    </location>
</feature>
<comment type="pathway">
    <text evidence="8">Isoprenoid biosynthesis; isopentenyl diphosphate biosynthesis via DXP pathway; isopentenyl diphosphate from 1-deoxy-D-xylulose 5-phosphate: step 6/6.</text>
</comment>
<dbReference type="PROSITE" id="PS50926">
    <property type="entry name" value="TRAM"/>
    <property type="match status" value="1"/>
</dbReference>
<dbReference type="GO" id="GO:0006412">
    <property type="term" value="P:translation"/>
    <property type="evidence" value="ECO:0007669"/>
    <property type="project" value="TreeGrafter"/>
</dbReference>
<dbReference type="GO" id="GO:0051745">
    <property type="term" value="F:4-hydroxy-3-methylbut-2-enyl diphosphate reductase activity"/>
    <property type="evidence" value="ECO:0007669"/>
    <property type="project" value="UniProtKB-UniRule"/>
</dbReference>
<feature type="binding site" evidence="8">
    <location>
        <position position="41"/>
    </location>
    <ligand>
        <name>isopentenyl diphosphate</name>
        <dbReference type="ChEBI" id="CHEBI:128769"/>
    </ligand>
</feature>